<name>A0AC61Y4T9_9FLAO</name>
<accession>A0AC61Y4T9</accession>
<reference evidence="1" key="1">
    <citation type="submission" date="2019-09" db="EMBL/GenBank/DDBJ databases">
        <authorList>
            <person name="Rodrigo-Torres L."/>
            <person name="Arahal R. D."/>
            <person name="Lucena T."/>
        </authorList>
    </citation>
    <scope>NUCLEOTIDE SEQUENCE</scope>
    <source>
        <strain evidence="1">ISS653</strain>
    </source>
</reference>
<organism evidence="1 2">
    <name type="scientific">Mesonia oceanica</name>
    <dbReference type="NCBI Taxonomy" id="2687242"/>
    <lineage>
        <taxon>Bacteria</taxon>
        <taxon>Pseudomonadati</taxon>
        <taxon>Bacteroidota</taxon>
        <taxon>Flavobacteriia</taxon>
        <taxon>Flavobacteriales</taxon>
        <taxon>Flavobacteriaceae</taxon>
        <taxon>Mesonia</taxon>
    </lineage>
</organism>
<proteinExistence type="predicted"/>
<dbReference type="Proteomes" id="UP000356253">
    <property type="component" value="Unassembled WGS sequence"/>
</dbReference>
<gene>
    <name evidence="1" type="ORF">FVB9532_00760</name>
</gene>
<dbReference type="EMBL" id="CABVMM010000002">
    <property type="protein sequence ID" value="VVU99506.1"/>
    <property type="molecule type" value="Genomic_DNA"/>
</dbReference>
<evidence type="ECO:0000313" key="1">
    <source>
        <dbReference type="EMBL" id="VVU99506.1"/>
    </source>
</evidence>
<evidence type="ECO:0000313" key="2">
    <source>
        <dbReference type="Proteomes" id="UP000356253"/>
    </source>
</evidence>
<sequence>MNELILMKFFVKVILLSLLPFLSCENKNEEQIVREIQKFNYKYATTGNKSFLDSAYVVIDDNKYRINNSNFGLFYPVYFELGKYEELLSLINNSEDISESKKEFYINILQAYINFQNNNKRKAKYYIEKNIVLINDKLSSTPKDSLALLDLYKMKVHTDGIVSVIKEIDSLKETTIKPSSVFYDKILIPEIRSYYEELPQFVKR</sequence>
<keyword evidence="2" id="KW-1185">Reference proteome</keyword>
<protein>
    <submittedName>
        <fullName evidence="1">Uncharacterized protein</fullName>
    </submittedName>
</protein>
<comment type="caution">
    <text evidence="1">The sequence shown here is derived from an EMBL/GenBank/DDBJ whole genome shotgun (WGS) entry which is preliminary data.</text>
</comment>